<gene>
    <name evidence="6" type="ORF">SPPG_05031</name>
</gene>
<dbReference type="RefSeq" id="XP_016607689.1">
    <property type="nucleotide sequence ID" value="XM_016753272.1"/>
</dbReference>
<dbReference type="GeneID" id="27688450"/>
<dbReference type="GO" id="GO:0006999">
    <property type="term" value="P:nuclear pore organization"/>
    <property type="evidence" value="ECO:0007669"/>
    <property type="project" value="TreeGrafter"/>
</dbReference>
<keyword evidence="3" id="KW-0813">Transport</keyword>
<dbReference type="eggNOG" id="KOG1835">
    <property type="taxonomic scope" value="Eukaryota"/>
</dbReference>
<dbReference type="PANTHER" id="PTHR31344">
    <property type="entry name" value="NUCLEAR PORE COMPLEX PROTEIN NUP205"/>
    <property type="match status" value="1"/>
</dbReference>
<proteinExistence type="inferred from homology"/>
<feature type="compositionally biased region" description="Basic and acidic residues" evidence="5">
    <location>
        <begin position="430"/>
        <end position="444"/>
    </location>
</feature>
<dbReference type="GO" id="GO:0017056">
    <property type="term" value="F:structural constituent of nuclear pore"/>
    <property type="evidence" value="ECO:0007669"/>
    <property type="project" value="TreeGrafter"/>
</dbReference>
<protein>
    <submittedName>
        <fullName evidence="6">Uncharacterized protein</fullName>
    </submittedName>
</protein>
<dbReference type="Pfam" id="PF11894">
    <property type="entry name" value="Nup192"/>
    <property type="match status" value="1"/>
</dbReference>
<dbReference type="FunCoup" id="A0A0L0HFG7">
    <property type="interactions" value="503"/>
</dbReference>
<keyword evidence="7" id="KW-1185">Reference proteome</keyword>
<dbReference type="VEuPathDB" id="FungiDB:SPPG_05031"/>
<dbReference type="InterPro" id="IPR021827">
    <property type="entry name" value="Nup186/Nup192/Nup205"/>
</dbReference>
<dbReference type="Proteomes" id="UP000053201">
    <property type="component" value="Unassembled WGS sequence"/>
</dbReference>
<organism evidence="6 7">
    <name type="scientific">Spizellomyces punctatus (strain DAOM BR117)</name>
    <dbReference type="NCBI Taxonomy" id="645134"/>
    <lineage>
        <taxon>Eukaryota</taxon>
        <taxon>Fungi</taxon>
        <taxon>Fungi incertae sedis</taxon>
        <taxon>Chytridiomycota</taxon>
        <taxon>Chytridiomycota incertae sedis</taxon>
        <taxon>Chytridiomycetes</taxon>
        <taxon>Spizellomycetales</taxon>
        <taxon>Spizellomycetaceae</taxon>
        <taxon>Spizellomyces</taxon>
    </lineage>
</organism>
<evidence type="ECO:0000256" key="4">
    <source>
        <dbReference type="ARBA" id="ARBA00023242"/>
    </source>
</evidence>
<dbReference type="InParanoid" id="A0A0L0HFG7"/>
<dbReference type="PANTHER" id="PTHR31344:SF0">
    <property type="entry name" value="NUCLEAR PORE COMPLEX PROTEIN NUP205"/>
    <property type="match status" value="1"/>
</dbReference>
<comment type="subcellular location">
    <subcellularLocation>
        <location evidence="1">Nucleus</location>
    </subcellularLocation>
</comment>
<dbReference type="OrthoDB" id="2019644at2759"/>
<dbReference type="GO" id="GO:0044611">
    <property type="term" value="C:nuclear pore inner ring"/>
    <property type="evidence" value="ECO:0007669"/>
    <property type="project" value="TreeGrafter"/>
</dbReference>
<name>A0A0L0HFG7_SPIPD</name>
<evidence type="ECO:0000256" key="1">
    <source>
        <dbReference type="ARBA" id="ARBA00004123"/>
    </source>
</evidence>
<accession>A0A0L0HFG7</accession>
<keyword evidence="4" id="KW-0539">Nucleus</keyword>
<reference evidence="6 7" key="1">
    <citation type="submission" date="2009-08" db="EMBL/GenBank/DDBJ databases">
        <title>The Genome Sequence of Spizellomyces punctatus strain DAOM BR117.</title>
        <authorList>
            <consortium name="The Broad Institute Genome Sequencing Platform"/>
            <person name="Russ C."/>
            <person name="Cuomo C."/>
            <person name="Shea T."/>
            <person name="Young S.K."/>
            <person name="Zeng Q."/>
            <person name="Koehrsen M."/>
            <person name="Haas B."/>
            <person name="Borodovsky M."/>
            <person name="Guigo R."/>
            <person name="Alvarado L."/>
            <person name="Berlin A."/>
            <person name="Bochicchio J."/>
            <person name="Borenstein D."/>
            <person name="Chapman S."/>
            <person name="Chen Z."/>
            <person name="Engels R."/>
            <person name="Freedman E."/>
            <person name="Gellesch M."/>
            <person name="Goldberg J."/>
            <person name="Griggs A."/>
            <person name="Gujja S."/>
            <person name="Heiman D."/>
            <person name="Hepburn T."/>
            <person name="Howarth C."/>
            <person name="Jen D."/>
            <person name="Larson L."/>
            <person name="Lewis B."/>
            <person name="Mehta T."/>
            <person name="Park D."/>
            <person name="Pearson M."/>
            <person name="Roberts A."/>
            <person name="Saif S."/>
            <person name="Shenoy N."/>
            <person name="Sisk P."/>
            <person name="Stolte C."/>
            <person name="Sykes S."/>
            <person name="Thomson T."/>
            <person name="Walk T."/>
            <person name="White J."/>
            <person name="Yandava C."/>
            <person name="Burger G."/>
            <person name="Gray M.W."/>
            <person name="Holland P.W.H."/>
            <person name="King N."/>
            <person name="Lang F.B.F."/>
            <person name="Roger A.J."/>
            <person name="Ruiz-Trillo I."/>
            <person name="Lander E."/>
            <person name="Nusbaum C."/>
        </authorList>
    </citation>
    <scope>NUCLEOTIDE SEQUENCE [LARGE SCALE GENOMIC DNA]</scope>
    <source>
        <strain evidence="6 7">DAOM BR117</strain>
    </source>
</reference>
<sequence length="2091" mass="235302">MAAEWQPEACRVLHDLLTTALRSPSANVSRKLQVTLSQLGTVLCNPFHAEHKLKTAKKELQEGTIVINGRRQHANAQFVEAAIFLSDVLDIHETRAAALFQYACAQRARYEGWSPIKIAVDAYHTERGYMLESVVLLVTRFVAGKAPEESMAGVKTFLEGMIEPTPSYAQTLLKSMTDMESRIQKLTRDPTLNGILTQTKMQNLGVEDDIVALHTKFLEKERTRLGDIFYYVTARWKLGSEECVKVLRILQKAETPNLVTVSLLCAFMINFDRFHPTIDPDMEEKEDPDAGVIDLLQKEIQSTAWVLPGLRGVVWTQWACFLHGYFLNKSDAAPRDDGLHISARMQQDTVSRKWMESVGRHPDAYNFLVDFVIPFQRSKEEIRLAEVRGTPTLYIDEELREEYIFRVEHLIDGILLHLRRYLKEVKNADEDATRAAEEPIERGRFGSSHAPVPSSLSPPGGPVRRTAWEALLSLITILYRDRPDAGMSFWKDPRTDRMDYDRADGTFSETLEKQAFVKMAADVTTSRFLKAFIDMLASLATGKVSAQEVHIRLNAEVSQSQLGKVLWTTFFRSLTGAIDVLSRGAPELKPDELGLIMAFLRLLRQVVKFSYHARRVLCDNQQLRALSTLFRLLVSRVPVELKGALLESIAAFCIPIGNSYAIQSQVWLLLEQTQIVPTKPPNRGAQFTNALYSGSSQPMPISDDRRDGIAYDLEERERPIRTYPETLAFLRLLAVLLHGPKNAQMVSVLEQLGLPERAPGIGPYIRFVADHVFLTAQSREFNYEDERWEMISTCLTIFEKSLQLFDLGSLMSERWDGDKGTGSNAEQVLTGHGGFGPNILHNARSLVLHPGFEIESRILNDSKFTKKLFELLSIGVESVNESIDNVPLRGRSVLLIFRILLRVLQNQRVFLEILAPALLEARAGSAPGLSASMCGLDQLLACNKDVIVHIVRYLLCADDAIALYAVRIVNTLSQSPFLGSADGGGRVNRLVSILQSSEHRDMLVRGFVKRLEMEEEEQNAAVIENADIRGTEGGPMFSEGPDTKESLALIAENWQDKIWPDYQVGLVHMVRMAILDLLLVNVTAVRPSPTIAHFLLGYTGRVSAAQSSVNGPSGLSGEYNCLHAILNLIRVRARDTARPHDAPEFEDVRAQPLFVTHPRLAERCYRLIYHLCADSFTSASTMRYLRNTEDYFYRQLQAMPVDKVEISEDSDIENSILLATLLQRAWLMKSVALELHVTTGAQQRSHAQKLVNVLYVEPMQTTASQQTEDEDDMELADDDYDGMGPSSNYPTSFEQPLTKIMEILNSMSFHDMDAQSLSVSIPSKILEMINLEDFRRDGIYDIRAVHHHLVAISEKSDPKGEVLGETRRILSELLRSNFGQEIGSARCHCAQAWGQMVQVTLTRCFSLIPADVREGKLFEILSTLLPKMNYSPTAPSIAEGMSTVVLVLLNGMQKDRTFQSLIQTATLQSESTISTIRLPTETLQQVVLRGILDGIGKSAASLTMRGNLYVALLKFLQYTKPEELELLQRSVLGHSISNGQAENDNTLLVARRERLLQGNYLIIDGYGQKLLDTICPDATGGNGVWNIVSFAVLDAIYELASWSKKEQRTRGNGILDILVQRNFLGDVVRTIKHEDDRALQDLLRNEPDAMNSQLIFEVKMAFLLRLSLTSDGARKLLEYGVFEALSDCRFVDLRPDVEARITDYDDIVPPAHERYHQVLLPTLELILSVAQHTHDDYSAPARVAGFVVAHQHVLAKILKDSSQYITLASLKELELTTGLLSYLAPRQELMEKELPVAGHSSFHALLLALLNKYASPSRWISQLKPISRVEQEKHRTMVAFLGRPTDVSNFRQEAETLVTSICRNLLSYCRTASEWKEAEGGLGKSIVPRPPLFTPSFTMENDRIPSAGLVAGQPRPSMYTICAFTSRVVQTLMQSIEDYKHLSLKIAETHRLSVDEVNEITRDVTEFEEELSAAQRRQWALLQLDKTLKKKADDVWSFLYLLEHLLLLLWRHLVTFIAEYHVMPPRSRIATEKENLGPQINTCLAPIITRVQALELNEDIVGSLGNVESRKTFLSMLVRQLRELLQSVQQD</sequence>
<evidence type="ECO:0000313" key="7">
    <source>
        <dbReference type="Proteomes" id="UP000053201"/>
    </source>
</evidence>
<comment type="similarity">
    <text evidence="2">Belongs to the NUP186/NUP192/NUP205 family.</text>
</comment>
<evidence type="ECO:0000256" key="2">
    <source>
        <dbReference type="ARBA" id="ARBA00005892"/>
    </source>
</evidence>
<evidence type="ECO:0000256" key="3">
    <source>
        <dbReference type="ARBA" id="ARBA00022448"/>
    </source>
</evidence>
<dbReference type="OMA" id="WSQMFAE"/>
<dbReference type="STRING" id="645134.A0A0L0HFG7"/>
<evidence type="ECO:0000313" key="6">
    <source>
        <dbReference type="EMBL" id="KNC99649.1"/>
    </source>
</evidence>
<evidence type="ECO:0000256" key="5">
    <source>
        <dbReference type="SAM" id="MobiDB-lite"/>
    </source>
</evidence>
<feature type="region of interest" description="Disordered" evidence="5">
    <location>
        <begin position="430"/>
        <end position="461"/>
    </location>
</feature>
<dbReference type="EMBL" id="KQ257457">
    <property type="protein sequence ID" value="KNC99649.1"/>
    <property type="molecule type" value="Genomic_DNA"/>
</dbReference>